<dbReference type="PANTHER" id="PTHR13504">
    <property type="entry name" value="FIDO DOMAIN-CONTAINING PROTEIN DDB_G0283145"/>
    <property type="match status" value="1"/>
</dbReference>
<feature type="domain" description="Fido" evidence="4">
    <location>
        <begin position="95"/>
        <end position="247"/>
    </location>
</feature>
<dbReference type="PANTHER" id="PTHR13504:SF38">
    <property type="entry name" value="FIDO DOMAIN-CONTAINING PROTEIN"/>
    <property type="match status" value="1"/>
</dbReference>
<dbReference type="STRING" id="550983.A4R26_27815"/>
<dbReference type="Proteomes" id="UP000192276">
    <property type="component" value="Unassembled WGS sequence"/>
</dbReference>
<proteinExistence type="predicted"/>
<keyword evidence="2" id="KW-0547">Nucleotide-binding</keyword>
<reference evidence="6" key="1">
    <citation type="submission" date="2016-04" db="EMBL/GenBank/DDBJ databases">
        <authorList>
            <person name="Chen L."/>
            <person name="Zhuang W."/>
            <person name="Wang G."/>
        </authorList>
    </citation>
    <scope>NUCLEOTIDE SEQUENCE [LARGE SCALE GENOMIC DNA]</scope>
    <source>
        <strain evidence="6">208</strain>
    </source>
</reference>
<evidence type="ECO:0000259" key="4">
    <source>
        <dbReference type="PROSITE" id="PS51459"/>
    </source>
</evidence>
<evidence type="ECO:0000256" key="1">
    <source>
        <dbReference type="PIRSR" id="PIRSR640198-1"/>
    </source>
</evidence>
<dbReference type="AlphaFoldDB" id="A0A1V9F7H9"/>
<gene>
    <name evidence="5" type="ORF">A4R26_27815</name>
</gene>
<keyword evidence="2" id="KW-0067">ATP-binding</keyword>
<evidence type="ECO:0000313" key="6">
    <source>
        <dbReference type="Proteomes" id="UP000192276"/>
    </source>
</evidence>
<evidence type="ECO:0000256" key="2">
    <source>
        <dbReference type="PIRSR" id="PIRSR640198-2"/>
    </source>
</evidence>
<dbReference type="InterPro" id="IPR040198">
    <property type="entry name" value="Fido_containing"/>
</dbReference>
<evidence type="ECO:0000256" key="3">
    <source>
        <dbReference type="PIRSR" id="PIRSR640198-3"/>
    </source>
</evidence>
<accession>A0A1V9F7H9</accession>
<sequence>MSIAEKLTFIEILKGKIDQLKPRKDWDDAFFRKVKIDFTYTSNKLEGNTLTYGQTIKLLRDFVAPRNVASGEVLDMINHQRILDAVFINYKSQSISEENIKGLHRELMKDTAQWADYGLYSPGEYKSFENMTVRSTGKIHMYLPPDQVTEAMEQLIREVNEFLKNTDINNIDKHPLTIATYFHQQFLNKIHPFSDGNGRIGRMFVNLILLKHGYPPIFIKEINKDEYLRRFELSDNDMNPMLNYMADRLTESLEEKLAFMKGQG</sequence>
<evidence type="ECO:0000313" key="5">
    <source>
        <dbReference type="EMBL" id="OQP54373.1"/>
    </source>
</evidence>
<organism evidence="5 6">
    <name type="scientific">Niastella populi</name>
    <dbReference type="NCBI Taxonomy" id="550983"/>
    <lineage>
        <taxon>Bacteria</taxon>
        <taxon>Pseudomonadati</taxon>
        <taxon>Bacteroidota</taxon>
        <taxon>Chitinophagia</taxon>
        <taxon>Chitinophagales</taxon>
        <taxon>Chitinophagaceae</taxon>
        <taxon>Niastella</taxon>
    </lineage>
</organism>
<name>A0A1V9F7H9_9BACT</name>
<protein>
    <recommendedName>
        <fullName evidence="4">Fido domain-containing protein</fullName>
    </recommendedName>
</protein>
<dbReference type="PROSITE" id="PS51459">
    <property type="entry name" value="FIDO"/>
    <property type="match status" value="1"/>
</dbReference>
<dbReference type="EMBL" id="LWBP01000208">
    <property type="protein sequence ID" value="OQP54373.1"/>
    <property type="molecule type" value="Genomic_DNA"/>
</dbReference>
<dbReference type="SUPFAM" id="SSF140931">
    <property type="entry name" value="Fic-like"/>
    <property type="match status" value="1"/>
</dbReference>
<dbReference type="GO" id="GO:0005524">
    <property type="term" value="F:ATP binding"/>
    <property type="evidence" value="ECO:0007669"/>
    <property type="project" value="UniProtKB-KW"/>
</dbReference>
<dbReference type="InterPro" id="IPR003812">
    <property type="entry name" value="Fido"/>
</dbReference>
<dbReference type="InterPro" id="IPR036597">
    <property type="entry name" value="Fido-like_dom_sf"/>
</dbReference>
<feature type="binding site" evidence="2">
    <location>
        <begin position="195"/>
        <end position="202"/>
    </location>
    <ligand>
        <name>ATP</name>
        <dbReference type="ChEBI" id="CHEBI:30616"/>
    </ligand>
</feature>
<dbReference type="RefSeq" id="WP_081169313.1">
    <property type="nucleotide sequence ID" value="NZ_LWBP01000208.1"/>
</dbReference>
<keyword evidence="6" id="KW-1185">Reference proteome</keyword>
<feature type="site" description="Important for autoinhibition of adenylyltransferase activity" evidence="3">
    <location>
        <position position="46"/>
    </location>
</feature>
<dbReference type="Pfam" id="PF02661">
    <property type="entry name" value="Fic"/>
    <property type="match status" value="1"/>
</dbReference>
<dbReference type="Gene3D" id="1.10.3290.10">
    <property type="entry name" value="Fido-like domain"/>
    <property type="match status" value="1"/>
</dbReference>
<feature type="active site" evidence="1">
    <location>
        <position position="191"/>
    </location>
</feature>
<dbReference type="OrthoDB" id="9814400at2"/>
<comment type="caution">
    <text evidence="5">The sequence shown here is derived from an EMBL/GenBank/DDBJ whole genome shotgun (WGS) entry which is preliminary data.</text>
</comment>